<keyword evidence="2" id="KW-1185">Reference proteome</keyword>
<sequence>MHTERGANMNCLGSRRGRYEFNLAEPSAPTYYPPQLPYNPDFIEEPIGPDEPSIFDPAYAWSTCENECYIGNTFENNDEWGQARRSLYEGVNCMPVSAPTCVDRAARYPYMNCA</sequence>
<dbReference type="Proteomes" id="UP000494106">
    <property type="component" value="Unassembled WGS sequence"/>
</dbReference>
<reference evidence="1 2" key="1">
    <citation type="submission" date="2020-04" db="EMBL/GenBank/DDBJ databases">
        <authorList>
            <person name="Wallbank WR R."/>
            <person name="Pardo Diaz C."/>
            <person name="Kozak K."/>
            <person name="Martin S."/>
            <person name="Jiggins C."/>
            <person name="Moest M."/>
            <person name="Warren A I."/>
            <person name="Byers J.R.P. K."/>
            <person name="Montejo-Kovacevich G."/>
            <person name="Yen C E."/>
        </authorList>
    </citation>
    <scope>NUCLEOTIDE SEQUENCE [LARGE SCALE GENOMIC DNA]</scope>
</reference>
<evidence type="ECO:0000313" key="1">
    <source>
        <dbReference type="EMBL" id="CAB3228610.1"/>
    </source>
</evidence>
<gene>
    <name evidence="1" type="ORF">APLA_LOCUS3707</name>
</gene>
<dbReference type="AlphaFoldDB" id="A0A8S0Z9V2"/>
<organism evidence="1 2">
    <name type="scientific">Arctia plantaginis</name>
    <name type="common">Wood tiger moth</name>
    <name type="synonym">Phalaena plantaginis</name>
    <dbReference type="NCBI Taxonomy" id="874455"/>
    <lineage>
        <taxon>Eukaryota</taxon>
        <taxon>Metazoa</taxon>
        <taxon>Ecdysozoa</taxon>
        <taxon>Arthropoda</taxon>
        <taxon>Hexapoda</taxon>
        <taxon>Insecta</taxon>
        <taxon>Pterygota</taxon>
        <taxon>Neoptera</taxon>
        <taxon>Endopterygota</taxon>
        <taxon>Lepidoptera</taxon>
        <taxon>Glossata</taxon>
        <taxon>Ditrysia</taxon>
        <taxon>Noctuoidea</taxon>
        <taxon>Erebidae</taxon>
        <taxon>Arctiinae</taxon>
        <taxon>Arctia</taxon>
    </lineage>
</organism>
<accession>A0A8S0Z9V2</accession>
<comment type="caution">
    <text evidence="1">The sequence shown here is derived from an EMBL/GenBank/DDBJ whole genome shotgun (WGS) entry which is preliminary data.</text>
</comment>
<evidence type="ECO:0000313" key="2">
    <source>
        <dbReference type="Proteomes" id="UP000494106"/>
    </source>
</evidence>
<proteinExistence type="predicted"/>
<protein>
    <submittedName>
        <fullName evidence="1">Uncharacterized protein</fullName>
    </submittedName>
</protein>
<name>A0A8S0Z9V2_ARCPL</name>
<dbReference type="OrthoDB" id="6929422at2759"/>
<dbReference type="EMBL" id="CADEBC010000346">
    <property type="protein sequence ID" value="CAB3228610.1"/>
    <property type="molecule type" value="Genomic_DNA"/>
</dbReference>